<keyword evidence="2" id="KW-1185">Reference proteome</keyword>
<gene>
    <name evidence="1" type="ORF">KDK_71370</name>
</gene>
<organism evidence="1 2">
    <name type="scientific">Dictyobacter kobayashii</name>
    <dbReference type="NCBI Taxonomy" id="2014872"/>
    <lineage>
        <taxon>Bacteria</taxon>
        <taxon>Bacillati</taxon>
        <taxon>Chloroflexota</taxon>
        <taxon>Ktedonobacteria</taxon>
        <taxon>Ktedonobacterales</taxon>
        <taxon>Dictyobacteraceae</taxon>
        <taxon>Dictyobacter</taxon>
    </lineage>
</organism>
<proteinExistence type="predicted"/>
<dbReference type="AlphaFoldDB" id="A0A402AW69"/>
<dbReference type="EMBL" id="BIFS01000002">
    <property type="protein sequence ID" value="GCE23337.1"/>
    <property type="molecule type" value="Genomic_DNA"/>
</dbReference>
<protein>
    <submittedName>
        <fullName evidence="1">Uncharacterized protein</fullName>
    </submittedName>
</protein>
<sequence>MQKTIGIEQLTIRLARREDVAAIVHMLADDMLGQQRELDQDPLPRRIMLHLSRLTAIQTMN</sequence>
<dbReference type="Proteomes" id="UP000287188">
    <property type="component" value="Unassembled WGS sequence"/>
</dbReference>
<comment type="caution">
    <text evidence="1">The sequence shown here is derived from an EMBL/GenBank/DDBJ whole genome shotgun (WGS) entry which is preliminary data.</text>
</comment>
<name>A0A402AW69_9CHLR</name>
<accession>A0A402AW69</accession>
<evidence type="ECO:0000313" key="1">
    <source>
        <dbReference type="EMBL" id="GCE23337.1"/>
    </source>
</evidence>
<reference evidence="2" key="1">
    <citation type="submission" date="2018-12" db="EMBL/GenBank/DDBJ databases">
        <title>Tengunoibacter tsumagoiensis gen. nov., sp. nov., Dictyobacter kobayashii sp. nov., D. alpinus sp. nov., and D. joshuensis sp. nov. and description of Dictyobacteraceae fam. nov. within the order Ktedonobacterales isolated from Tengu-no-mugimeshi.</title>
        <authorList>
            <person name="Wang C.M."/>
            <person name="Zheng Y."/>
            <person name="Sakai Y."/>
            <person name="Toyoda A."/>
            <person name="Minakuchi Y."/>
            <person name="Abe K."/>
            <person name="Yokota A."/>
            <person name="Yabe S."/>
        </authorList>
    </citation>
    <scope>NUCLEOTIDE SEQUENCE [LARGE SCALE GENOMIC DNA]</scope>
    <source>
        <strain evidence="2">Uno11</strain>
    </source>
</reference>
<evidence type="ECO:0000313" key="2">
    <source>
        <dbReference type="Proteomes" id="UP000287188"/>
    </source>
</evidence>